<dbReference type="EMBL" id="JAIWYP010000014">
    <property type="protein sequence ID" value="KAH3713421.1"/>
    <property type="molecule type" value="Genomic_DNA"/>
</dbReference>
<proteinExistence type="predicted"/>
<evidence type="ECO:0008006" key="3">
    <source>
        <dbReference type="Google" id="ProtNLM"/>
    </source>
</evidence>
<reference evidence="1" key="1">
    <citation type="journal article" date="2019" name="bioRxiv">
        <title>The Genome of the Zebra Mussel, Dreissena polymorpha: A Resource for Invasive Species Research.</title>
        <authorList>
            <person name="McCartney M.A."/>
            <person name="Auch B."/>
            <person name="Kono T."/>
            <person name="Mallez S."/>
            <person name="Zhang Y."/>
            <person name="Obille A."/>
            <person name="Becker A."/>
            <person name="Abrahante J.E."/>
            <person name="Garbe J."/>
            <person name="Badalamenti J.P."/>
            <person name="Herman A."/>
            <person name="Mangelson H."/>
            <person name="Liachko I."/>
            <person name="Sullivan S."/>
            <person name="Sone E.D."/>
            <person name="Koren S."/>
            <person name="Silverstein K.A.T."/>
            <person name="Beckman K.B."/>
            <person name="Gohl D.M."/>
        </authorList>
    </citation>
    <scope>NUCLEOTIDE SEQUENCE</scope>
    <source>
        <strain evidence="1">Duluth1</strain>
        <tissue evidence="1">Whole animal</tissue>
    </source>
</reference>
<dbReference type="Proteomes" id="UP000828390">
    <property type="component" value="Unassembled WGS sequence"/>
</dbReference>
<gene>
    <name evidence="1" type="ORF">DPMN_073214</name>
</gene>
<protein>
    <recommendedName>
        <fullName evidence="3">Serine-threonine/tyrosine-protein kinase catalytic domain-containing protein</fullName>
    </recommendedName>
</protein>
<dbReference type="InterPro" id="IPR011009">
    <property type="entry name" value="Kinase-like_dom_sf"/>
</dbReference>
<accession>A0A9D4BYM3</accession>
<sequence length="80" mass="9689">MIKNCGIKPCRPILNEHEHIPEVVQLAYQCWEELPSDRPTFQNVRKFLKKIRMTRYAAKFVHIQLLCKFKDEIIFTCPRW</sequence>
<evidence type="ECO:0000313" key="1">
    <source>
        <dbReference type="EMBL" id="KAH3713421.1"/>
    </source>
</evidence>
<organism evidence="1 2">
    <name type="scientific">Dreissena polymorpha</name>
    <name type="common">Zebra mussel</name>
    <name type="synonym">Mytilus polymorpha</name>
    <dbReference type="NCBI Taxonomy" id="45954"/>
    <lineage>
        <taxon>Eukaryota</taxon>
        <taxon>Metazoa</taxon>
        <taxon>Spiralia</taxon>
        <taxon>Lophotrochozoa</taxon>
        <taxon>Mollusca</taxon>
        <taxon>Bivalvia</taxon>
        <taxon>Autobranchia</taxon>
        <taxon>Heteroconchia</taxon>
        <taxon>Euheterodonta</taxon>
        <taxon>Imparidentia</taxon>
        <taxon>Neoheterodontei</taxon>
        <taxon>Myida</taxon>
        <taxon>Dreissenoidea</taxon>
        <taxon>Dreissenidae</taxon>
        <taxon>Dreissena</taxon>
    </lineage>
</organism>
<dbReference type="SUPFAM" id="SSF56112">
    <property type="entry name" value="Protein kinase-like (PK-like)"/>
    <property type="match status" value="1"/>
</dbReference>
<dbReference type="Gene3D" id="1.10.510.10">
    <property type="entry name" value="Transferase(Phosphotransferase) domain 1"/>
    <property type="match status" value="1"/>
</dbReference>
<keyword evidence="2" id="KW-1185">Reference proteome</keyword>
<name>A0A9D4BYM3_DREPO</name>
<comment type="caution">
    <text evidence="1">The sequence shown here is derived from an EMBL/GenBank/DDBJ whole genome shotgun (WGS) entry which is preliminary data.</text>
</comment>
<dbReference type="AlphaFoldDB" id="A0A9D4BYM3"/>
<reference evidence="1" key="2">
    <citation type="submission" date="2020-11" db="EMBL/GenBank/DDBJ databases">
        <authorList>
            <person name="McCartney M.A."/>
            <person name="Auch B."/>
            <person name="Kono T."/>
            <person name="Mallez S."/>
            <person name="Becker A."/>
            <person name="Gohl D.M."/>
            <person name="Silverstein K.A.T."/>
            <person name="Koren S."/>
            <person name="Bechman K.B."/>
            <person name="Herman A."/>
            <person name="Abrahante J.E."/>
            <person name="Garbe J."/>
        </authorList>
    </citation>
    <scope>NUCLEOTIDE SEQUENCE</scope>
    <source>
        <strain evidence="1">Duluth1</strain>
        <tissue evidence="1">Whole animal</tissue>
    </source>
</reference>
<evidence type="ECO:0000313" key="2">
    <source>
        <dbReference type="Proteomes" id="UP000828390"/>
    </source>
</evidence>